<comment type="function">
    <text evidence="1 4">Catalyzes the insertion of molybdate into adenylated molybdopterin with the concomitant release of AMP.</text>
</comment>
<evidence type="ECO:0000256" key="3">
    <source>
        <dbReference type="ARBA" id="ARBA00047317"/>
    </source>
</evidence>
<dbReference type="Proteomes" id="UP000475117">
    <property type="component" value="Chromosome"/>
</dbReference>
<comment type="similarity">
    <text evidence="2 4">Belongs to the MoeA family.</text>
</comment>
<dbReference type="SUPFAM" id="SSF53218">
    <property type="entry name" value="Molybdenum cofactor biosynthesis proteins"/>
    <property type="match status" value="1"/>
</dbReference>
<keyword evidence="4" id="KW-0501">Molybdenum cofactor biosynthesis</keyword>
<dbReference type="RefSeq" id="WP_164364647.1">
    <property type="nucleotide sequence ID" value="NZ_CP066776.1"/>
</dbReference>
<dbReference type="PANTHER" id="PTHR10192">
    <property type="entry name" value="MOLYBDOPTERIN BIOSYNTHESIS PROTEIN"/>
    <property type="match status" value="1"/>
</dbReference>
<dbReference type="SUPFAM" id="SSF63882">
    <property type="entry name" value="MoeA N-terminal region -like"/>
    <property type="match status" value="1"/>
</dbReference>
<dbReference type="InterPro" id="IPR036688">
    <property type="entry name" value="MoeA_C_domain_IV_sf"/>
</dbReference>
<proteinExistence type="inferred from homology"/>
<dbReference type="GO" id="GO:0061599">
    <property type="term" value="F:molybdopterin molybdotransferase activity"/>
    <property type="evidence" value="ECO:0007669"/>
    <property type="project" value="UniProtKB-UniRule"/>
</dbReference>
<dbReference type="InterPro" id="IPR005110">
    <property type="entry name" value="MoeA_linker/N"/>
</dbReference>
<dbReference type="Gene3D" id="2.170.190.11">
    <property type="entry name" value="Molybdopterin biosynthesis moea protein, domain 3"/>
    <property type="match status" value="1"/>
</dbReference>
<dbReference type="Pfam" id="PF03453">
    <property type="entry name" value="MoeA_N"/>
    <property type="match status" value="1"/>
</dbReference>
<feature type="domain" description="MoaB/Mog" evidence="5">
    <location>
        <begin position="194"/>
        <end position="332"/>
    </location>
</feature>
<sequence length="410" mass="42449">MHALISIDEADDQLQHWVERWREAAIERDESVPLAKAMGRRLAQAVAADRPLPPYDRVMMDGVVVRADDWRSGLREFQLVWTQAAGAAPRAGVPSGCAVEVMTGAVCPLAPAEAVVVPVERLVGGIPAAGGLVVADAGSVADLEPGRFVHPCGADAAAGATLLDVGAMVGPSELGILASCGIENVRVARQIRVAVVSTGDELVAVGDQPEAHQIRRSNDVVISGFATKHGAKLIRCDHVADERAELVSLVAMLDGLADVVLFSGGVSMGRRDHVPSVLGDRCGEPLFHGVRQRPGKPFGVWDGGSTLFCALPGNPVSVLACLCRHVGPLLAAMSGAPAAVATCELDAPIAPLPDFGLLKPVAAVAEDRVAPLVMRNSGDFAGIGGLAGFVELPAAGESVAAGTRLHFYPC</sequence>
<dbReference type="InterPro" id="IPR036135">
    <property type="entry name" value="MoeA_linker/N_sf"/>
</dbReference>
<dbReference type="SMART" id="SM00852">
    <property type="entry name" value="MoCF_biosynth"/>
    <property type="match status" value="1"/>
</dbReference>
<dbReference type="UniPathway" id="UPA00344"/>
<name>A0A6B3LD35_9BACT</name>
<dbReference type="Gene3D" id="3.90.105.10">
    <property type="entry name" value="Molybdopterin biosynthesis moea protein, domain 2"/>
    <property type="match status" value="1"/>
</dbReference>
<dbReference type="EMBL" id="CP066776">
    <property type="protein sequence ID" value="QQL44851.1"/>
    <property type="molecule type" value="Genomic_DNA"/>
</dbReference>
<dbReference type="PANTHER" id="PTHR10192:SF5">
    <property type="entry name" value="GEPHYRIN"/>
    <property type="match status" value="1"/>
</dbReference>
<comment type="catalytic activity">
    <reaction evidence="3">
        <text>adenylyl-molybdopterin + molybdate = Mo-molybdopterin + AMP + H(+)</text>
        <dbReference type="Rhea" id="RHEA:35047"/>
        <dbReference type="ChEBI" id="CHEBI:15378"/>
        <dbReference type="ChEBI" id="CHEBI:36264"/>
        <dbReference type="ChEBI" id="CHEBI:62727"/>
        <dbReference type="ChEBI" id="CHEBI:71302"/>
        <dbReference type="ChEBI" id="CHEBI:456215"/>
        <dbReference type="EC" id="2.10.1.1"/>
    </reaction>
</comment>
<keyword evidence="4" id="KW-0479">Metal-binding</keyword>
<organism evidence="6 7">
    <name type="scientific">Sulfuriroseicoccus oceanibius</name>
    <dbReference type="NCBI Taxonomy" id="2707525"/>
    <lineage>
        <taxon>Bacteria</taxon>
        <taxon>Pseudomonadati</taxon>
        <taxon>Verrucomicrobiota</taxon>
        <taxon>Verrucomicrobiia</taxon>
        <taxon>Verrucomicrobiales</taxon>
        <taxon>Verrucomicrobiaceae</taxon>
        <taxon>Sulfuriroseicoccus</taxon>
    </lineage>
</organism>
<reference evidence="6 7" key="1">
    <citation type="submission" date="2020-12" db="EMBL/GenBank/DDBJ databases">
        <title>Sulforoseuscoccus oceanibium gen. nov., sp. nov., a representative of the phylum Verrucomicrobia with special cytoplasmic membrane, and proposal of Sulforoseuscoccusaceae fam. nov.</title>
        <authorList>
            <person name="Xi F."/>
        </authorList>
    </citation>
    <scope>NUCLEOTIDE SEQUENCE [LARGE SCALE GENOMIC DNA]</scope>
    <source>
        <strain evidence="6 7">T37</strain>
    </source>
</reference>
<dbReference type="EC" id="2.10.1.1" evidence="4"/>
<protein>
    <recommendedName>
        <fullName evidence="4">Molybdopterin molybdenumtransferase</fullName>
        <ecNumber evidence="4">2.10.1.1</ecNumber>
    </recommendedName>
</protein>
<keyword evidence="4" id="KW-0500">Molybdenum</keyword>
<dbReference type="GO" id="GO:0006777">
    <property type="term" value="P:Mo-molybdopterin cofactor biosynthetic process"/>
    <property type="evidence" value="ECO:0007669"/>
    <property type="project" value="UniProtKB-UniRule"/>
</dbReference>
<comment type="cofactor">
    <cofactor evidence="4">
        <name>Mg(2+)</name>
        <dbReference type="ChEBI" id="CHEBI:18420"/>
    </cofactor>
</comment>
<dbReference type="Gene3D" id="3.40.980.10">
    <property type="entry name" value="MoaB/Mog-like domain"/>
    <property type="match status" value="1"/>
</dbReference>
<dbReference type="Pfam" id="PF00994">
    <property type="entry name" value="MoCF_biosynth"/>
    <property type="match status" value="1"/>
</dbReference>
<dbReference type="Gene3D" id="2.40.340.10">
    <property type="entry name" value="MoeA, C-terminal, domain IV"/>
    <property type="match status" value="1"/>
</dbReference>
<evidence type="ECO:0000256" key="4">
    <source>
        <dbReference type="RuleBase" id="RU365090"/>
    </source>
</evidence>
<evidence type="ECO:0000256" key="1">
    <source>
        <dbReference type="ARBA" id="ARBA00002901"/>
    </source>
</evidence>
<dbReference type="InterPro" id="IPR038987">
    <property type="entry name" value="MoeA-like"/>
</dbReference>
<comment type="pathway">
    <text evidence="4">Cofactor biosynthesis; molybdopterin biosynthesis.</text>
</comment>
<evidence type="ECO:0000313" key="7">
    <source>
        <dbReference type="Proteomes" id="UP000475117"/>
    </source>
</evidence>
<evidence type="ECO:0000256" key="2">
    <source>
        <dbReference type="ARBA" id="ARBA00010763"/>
    </source>
</evidence>
<dbReference type="CDD" id="cd00887">
    <property type="entry name" value="MoeA"/>
    <property type="match status" value="1"/>
</dbReference>
<gene>
    <name evidence="6" type="ORF">G3M56_013385</name>
</gene>
<dbReference type="GO" id="GO:0046872">
    <property type="term" value="F:metal ion binding"/>
    <property type="evidence" value="ECO:0007669"/>
    <property type="project" value="UniProtKB-UniRule"/>
</dbReference>
<dbReference type="InterPro" id="IPR001453">
    <property type="entry name" value="MoaB/Mog_dom"/>
</dbReference>
<keyword evidence="7" id="KW-1185">Reference proteome</keyword>
<keyword evidence="4 6" id="KW-0808">Transferase</keyword>
<dbReference type="AlphaFoldDB" id="A0A6B3LD35"/>
<keyword evidence="4" id="KW-0460">Magnesium</keyword>
<evidence type="ECO:0000259" key="5">
    <source>
        <dbReference type="SMART" id="SM00852"/>
    </source>
</evidence>
<accession>A0A6B3LD35</accession>
<dbReference type="KEGG" id="soa:G3M56_013385"/>
<dbReference type="GO" id="GO:0005829">
    <property type="term" value="C:cytosol"/>
    <property type="evidence" value="ECO:0007669"/>
    <property type="project" value="TreeGrafter"/>
</dbReference>
<dbReference type="InterPro" id="IPR036425">
    <property type="entry name" value="MoaB/Mog-like_dom_sf"/>
</dbReference>
<evidence type="ECO:0000313" key="6">
    <source>
        <dbReference type="EMBL" id="QQL44851.1"/>
    </source>
</evidence>